<dbReference type="AlphaFoldDB" id="A0ABD2ZJQ3"/>
<comment type="caution">
    <text evidence="2">The sequence shown here is derived from an EMBL/GenBank/DDBJ whole genome shotgun (WGS) entry which is preliminary data.</text>
</comment>
<protein>
    <recommendedName>
        <fullName evidence="1">AB hydrolase-1 domain-containing protein</fullName>
    </recommendedName>
</protein>
<dbReference type="InterPro" id="IPR029058">
    <property type="entry name" value="AB_hydrolase_fold"/>
</dbReference>
<evidence type="ECO:0000259" key="1">
    <source>
        <dbReference type="Pfam" id="PF12697"/>
    </source>
</evidence>
<dbReference type="Gene3D" id="3.40.50.1820">
    <property type="entry name" value="alpha/beta hydrolase"/>
    <property type="match status" value="1"/>
</dbReference>
<dbReference type="FunFam" id="3.40.50.1820:FF:000270">
    <property type="entry name" value="Alpha/beta-Hydrolases superfamily protein"/>
    <property type="match status" value="1"/>
</dbReference>
<proteinExistence type="predicted"/>
<reference evidence="2 3" key="1">
    <citation type="submission" date="2024-11" db="EMBL/GenBank/DDBJ databases">
        <title>A near-complete genome assembly of Cinchona calisaya.</title>
        <authorList>
            <person name="Lian D.C."/>
            <person name="Zhao X.W."/>
            <person name="Wei L."/>
        </authorList>
    </citation>
    <scope>NUCLEOTIDE SEQUENCE [LARGE SCALE GENOMIC DNA]</scope>
    <source>
        <tissue evidence="2">Nenye</tissue>
    </source>
</reference>
<dbReference type="Proteomes" id="UP001630127">
    <property type="component" value="Unassembled WGS sequence"/>
</dbReference>
<evidence type="ECO:0000313" key="2">
    <source>
        <dbReference type="EMBL" id="KAL3518545.1"/>
    </source>
</evidence>
<keyword evidence="3" id="KW-1185">Reference proteome</keyword>
<organism evidence="2 3">
    <name type="scientific">Cinchona calisaya</name>
    <dbReference type="NCBI Taxonomy" id="153742"/>
    <lineage>
        <taxon>Eukaryota</taxon>
        <taxon>Viridiplantae</taxon>
        <taxon>Streptophyta</taxon>
        <taxon>Embryophyta</taxon>
        <taxon>Tracheophyta</taxon>
        <taxon>Spermatophyta</taxon>
        <taxon>Magnoliopsida</taxon>
        <taxon>eudicotyledons</taxon>
        <taxon>Gunneridae</taxon>
        <taxon>Pentapetalae</taxon>
        <taxon>asterids</taxon>
        <taxon>lamiids</taxon>
        <taxon>Gentianales</taxon>
        <taxon>Rubiaceae</taxon>
        <taxon>Cinchonoideae</taxon>
        <taxon>Cinchoneae</taxon>
        <taxon>Cinchona</taxon>
    </lineage>
</organism>
<dbReference type="Pfam" id="PF12697">
    <property type="entry name" value="Abhydrolase_6"/>
    <property type="match status" value="1"/>
</dbReference>
<dbReference type="EMBL" id="JBJUIK010000009">
    <property type="protein sequence ID" value="KAL3518545.1"/>
    <property type="molecule type" value="Genomic_DNA"/>
</dbReference>
<evidence type="ECO:0000313" key="3">
    <source>
        <dbReference type="Proteomes" id="UP001630127"/>
    </source>
</evidence>
<dbReference type="GO" id="GO:0016787">
    <property type="term" value="F:hydrolase activity"/>
    <property type="evidence" value="ECO:0007669"/>
    <property type="project" value="UniProtKB-ARBA"/>
</dbReference>
<gene>
    <name evidence="2" type="ORF">ACH5RR_021134</name>
</gene>
<feature type="domain" description="AB hydrolase-1" evidence="1">
    <location>
        <begin position="66"/>
        <end position="331"/>
    </location>
</feature>
<sequence>MYGKIAVAVVVGLVGWIYKSLKPPPPKICGRPGGPPVTTPRFRLRDGRYLSYKVRGVPVEEAKHKIIVFHGFNGSKDMDLPYPQELIEELKVCFVTFDRPGYGESDPNPNRGPKAEAQDVEELADHLNLGSRFYIIGLSVGGYVAWSCLMYIPHRLAGASLVVPFCNYFWPGLPTKVLNKAFKRLPVRDQWSFRIAHHFPWLFYWFATQKWIPTFKLEVKEGMFTKRDLEVLATFAAQNPDDSKLVPKPTQQGEFYCLHQDLLCGYGKWEMGPLDIKNPFRNNEGRVHIWVGGEDRVIPADVLRYIAEKLPWIKYHELAGKGHFFFHYPELCEEFLREILSE</sequence>
<dbReference type="InterPro" id="IPR000073">
    <property type="entry name" value="AB_hydrolase_1"/>
</dbReference>
<dbReference type="SUPFAM" id="SSF53474">
    <property type="entry name" value="alpha/beta-Hydrolases"/>
    <property type="match status" value="1"/>
</dbReference>
<accession>A0ABD2ZJQ3</accession>
<name>A0ABD2ZJQ3_9GENT</name>
<dbReference type="PANTHER" id="PTHR45763:SF21">
    <property type="entry name" value="ALPHA_BETA-HYDROLASES SUPERFAMILY PROTEIN"/>
    <property type="match status" value="1"/>
</dbReference>
<dbReference type="PANTHER" id="PTHR45763">
    <property type="entry name" value="HYDROLASE, ALPHA/BETA FOLD FAMILY PROTEIN, EXPRESSED-RELATED"/>
    <property type="match status" value="1"/>
</dbReference>